<dbReference type="InterPro" id="IPR000100">
    <property type="entry name" value="RNase_P"/>
</dbReference>
<evidence type="ECO:0000256" key="1">
    <source>
        <dbReference type="ARBA" id="ARBA00022694"/>
    </source>
</evidence>
<dbReference type="PANTHER" id="PTHR33992:SF1">
    <property type="entry name" value="RIBONUCLEASE P PROTEIN COMPONENT"/>
    <property type="match status" value="1"/>
</dbReference>
<dbReference type="PANTHER" id="PTHR33992">
    <property type="entry name" value="RIBONUCLEASE P PROTEIN COMPONENT"/>
    <property type="match status" value="1"/>
</dbReference>
<keyword evidence="9" id="KW-1185">Reference proteome</keyword>
<dbReference type="AlphaFoldDB" id="A0A938X514"/>
<dbReference type="GO" id="GO:0042781">
    <property type="term" value="F:3'-tRNA processing endoribonuclease activity"/>
    <property type="evidence" value="ECO:0007669"/>
    <property type="project" value="TreeGrafter"/>
</dbReference>
<dbReference type="Proteomes" id="UP000774750">
    <property type="component" value="Unassembled WGS sequence"/>
</dbReference>
<evidence type="ECO:0000256" key="5">
    <source>
        <dbReference type="ARBA" id="ARBA00022884"/>
    </source>
</evidence>
<dbReference type="GO" id="GO:0004526">
    <property type="term" value="F:ribonuclease P activity"/>
    <property type="evidence" value="ECO:0007669"/>
    <property type="project" value="UniProtKB-UniRule"/>
</dbReference>
<dbReference type="EC" id="3.1.26.5" evidence="6 7"/>
<gene>
    <name evidence="6 8" type="primary">rnpA</name>
    <name evidence="8" type="ORF">H6A12_01995</name>
</gene>
<dbReference type="HAMAP" id="MF_00227">
    <property type="entry name" value="RNase_P"/>
    <property type="match status" value="1"/>
</dbReference>
<dbReference type="Pfam" id="PF00825">
    <property type="entry name" value="Ribonuclease_P"/>
    <property type="match status" value="1"/>
</dbReference>
<dbReference type="GO" id="GO:0030677">
    <property type="term" value="C:ribonuclease P complex"/>
    <property type="evidence" value="ECO:0007669"/>
    <property type="project" value="TreeGrafter"/>
</dbReference>
<dbReference type="InterPro" id="IPR014721">
    <property type="entry name" value="Ribsml_uS5_D2-typ_fold_subgr"/>
</dbReference>
<evidence type="ECO:0000256" key="2">
    <source>
        <dbReference type="ARBA" id="ARBA00022722"/>
    </source>
</evidence>
<evidence type="ECO:0000313" key="9">
    <source>
        <dbReference type="Proteomes" id="UP000774750"/>
    </source>
</evidence>
<dbReference type="EMBL" id="JACJKY010000002">
    <property type="protein sequence ID" value="MBM6919938.1"/>
    <property type="molecule type" value="Genomic_DNA"/>
</dbReference>
<dbReference type="RefSeq" id="WP_204444260.1">
    <property type="nucleotide sequence ID" value="NZ_JACJKY010000002.1"/>
</dbReference>
<protein>
    <recommendedName>
        <fullName evidence="6 7">Ribonuclease P protein component</fullName>
        <shortName evidence="6">RNase P protein</shortName>
        <shortName evidence="6">RNaseP protein</shortName>
        <ecNumber evidence="6 7">3.1.26.5</ecNumber>
    </recommendedName>
    <alternativeName>
        <fullName evidence="6">Protein C5</fullName>
    </alternativeName>
</protein>
<dbReference type="GO" id="GO:0001682">
    <property type="term" value="P:tRNA 5'-leader removal"/>
    <property type="evidence" value="ECO:0007669"/>
    <property type="project" value="UniProtKB-UniRule"/>
</dbReference>
<evidence type="ECO:0000313" key="8">
    <source>
        <dbReference type="EMBL" id="MBM6919938.1"/>
    </source>
</evidence>
<keyword evidence="4 6" id="KW-0378">Hydrolase</keyword>
<name>A0A938X514_9FIRM</name>
<organism evidence="8 9">
    <name type="scientific">Merdimmobilis hominis</name>
    <dbReference type="NCBI Taxonomy" id="2897707"/>
    <lineage>
        <taxon>Bacteria</taxon>
        <taxon>Bacillati</taxon>
        <taxon>Bacillota</taxon>
        <taxon>Clostridia</taxon>
        <taxon>Eubacteriales</taxon>
        <taxon>Oscillospiraceae</taxon>
        <taxon>Merdimmobilis</taxon>
    </lineage>
</organism>
<dbReference type="Gene3D" id="3.30.230.10">
    <property type="match status" value="1"/>
</dbReference>
<evidence type="ECO:0000256" key="6">
    <source>
        <dbReference type="HAMAP-Rule" id="MF_00227"/>
    </source>
</evidence>
<evidence type="ECO:0000256" key="7">
    <source>
        <dbReference type="NCBIfam" id="TIGR00188"/>
    </source>
</evidence>
<comment type="function">
    <text evidence="6">RNaseP catalyzes the removal of the 5'-leader sequence from pre-tRNA to produce the mature 5'-terminus. It can also cleave other RNA substrates such as 4.5S RNA. The protein component plays an auxiliary but essential role in vivo by binding to the 5'-leader sequence and broadening the substrate specificity of the ribozyme.</text>
</comment>
<sequence>MQQVITLKLNKEFKRAYFQGKFKAHPLLVTYRVKNRAKTPRIGITTSKKIGCAVKRNRARRVIMAAYRMLLNEDPALFSSCDYVFVARPQTPDATSAEVMRIMKKHVQVLSRG</sequence>
<comment type="similarity">
    <text evidence="6">Belongs to the RnpA family.</text>
</comment>
<keyword evidence="1 6" id="KW-0819">tRNA processing</keyword>
<comment type="caution">
    <text evidence="8">The sequence shown here is derived from an EMBL/GenBank/DDBJ whole genome shotgun (WGS) entry which is preliminary data.</text>
</comment>
<dbReference type="NCBIfam" id="TIGR00188">
    <property type="entry name" value="rnpA"/>
    <property type="match status" value="1"/>
</dbReference>
<comment type="catalytic activity">
    <reaction evidence="6">
        <text>Endonucleolytic cleavage of RNA, removing 5'-extranucleotides from tRNA precursor.</text>
        <dbReference type="EC" id="3.1.26.5"/>
    </reaction>
</comment>
<dbReference type="SUPFAM" id="SSF54211">
    <property type="entry name" value="Ribosomal protein S5 domain 2-like"/>
    <property type="match status" value="1"/>
</dbReference>
<evidence type="ECO:0000256" key="3">
    <source>
        <dbReference type="ARBA" id="ARBA00022759"/>
    </source>
</evidence>
<comment type="subunit">
    <text evidence="6">Consists of a catalytic RNA component (M1 or rnpB) and a protein subunit.</text>
</comment>
<dbReference type="GO" id="GO:0000049">
    <property type="term" value="F:tRNA binding"/>
    <property type="evidence" value="ECO:0007669"/>
    <property type="project" value="UniProtKB-UniRule"/>
</dbReference>
<keyword evidence="2 6" id="KW-0540">Nuclease</keyword>
<proteinExistence type="inferred from homology"/>
<keyword evidence="3 6" id="KW-0255">Endonuclease</keyword>
<reference evidence="8" key="2">
    <citation type="journal article" date="2021" name="Sci. Rep.">
        <title>The distribution of antibiotic resistance genes in chicken gut microbiota commensals.</title>
        <authorList>
            <person name="Juricova H."/>
            <person name="Matiasovicova J."/>
            <person name="Kubasova T."/>
            <person name="Cejkova D."/>
            <person name="Rychlik I."/>
        </authorList>
    </citation>
    <scope>NUCLEOTIDE SEQUENCE</scope>
    <source>
        <strain evidence="8">An559</strain>
    </source>
</reference>
<evidence type="ECO:0000256" key="4">
    <source>
        <dbReference type="ARBA" id="ARBA00022801"/>
    </source>
</evidence>
<keyword evidence="5 6" id="KW-0694">RNA-binding</keyword>
<accession>A0A938X514</accession>
<dbReference type="InterPro" id="IPR020568">
    <property type="entry name" value="Ribosomal_Su5_D2-typ_SF"/>
</dbReference>
<reference evidence="8" key="1">
    <citation type="submission" date="2020-08" db="EMBL/GenBank/DDBJ databases">
        <authorList>
            <person name="Cejkova D."/>
            <person name="Kubasova T."/>
            <person name="Jahodarova E."/>
            <person name="Rychlik I."/>
        </authorList>
    </citation>
    <scope>NUCLEOTIDE SEQUENCE</scope>
    <source>
        <strain evidence="8">An559</strain>
    </source>
</reference>